<dbReference type="AlphaFoldDB" id="A0A1D2N3R5"/>
<feature type="compositionally biased region" description="Low complexity" evidence="1">
    <location>
        <begin position="909"/>
        <end position="926"/>
    </location>
</feature>
<dbReference type="EMBL" id="LJIJ01000246">
    <property type="protein sequence ID" value="ODM99927.1"/>
    <property type="molecule type" value="Genomic_DNA"/>
</dbReference>
<feature type="compositionally biased region" description="Low complexity" evidence="1">
    <location>
        <begin position="965"/>
        <end position="981"/>
    </location>
</feature>
<comment type="caution">
    <text evidence="2">The sequence shown here is derived from an EMBL/GenBank/DDBJ whole genome shotgun (WGS) entry which is preliminary data.</text>
</comment>
<keyword evidence="3" id="KW-1185">Reference proteome</keyword>
<feature type="compositionally biased region" description="Low complexity" evidence="1">
    <location>
        <begin position="164"/>
        <end position="179"/>
    </location>
</feature>
<dbReference type="OrthoDB" id="10044608at2759"/>
<feature type="region of interest" description="Disordered" evidence="1">
    <location>
        <begin position="221"/>
        <end position="462"/>
    </location>
</feature>
<feature type="compositionally biased region" description="Basic and acidic residues" evidence="1">
    <location>
        <begin position="345"/>
        <end position="405"/>
    </location>
</feature>
<accession>A0A1D2N3R5</accession>
<evidence type="ECO:0000313" key="3">
    <source>
        <dbReference type="Proteomes" id="UP000094527"/>
    </source>
</evidence>
<feature type="compositionally biased region" description="Basic residues" evidence="1">
    <location>
        <begin position="321"/>
        <end position="331"/>
    </location>
</feature>
<feature type="region of interest" description="Disordered" evidence="1">
    <location>
        <begin position="865"/>
        <end position="1004"/>
    </location>
</feature>
<feature type="region of interest" description="Disordered" evidence="1">
    <location>
        <begin position="151"/>
        <end position="200"/>
    </location>
</feature>
<feature type="compositionally biased region" description="Low complexity" evidence="1">
    <location>
        <begin position="431"/>
        <end position="451"/>
    </location>
</feature>
<dbReference type="Proteomes" id="UP000094527">
    <property type="component" value="Unassembled WGS sequence"/>
</dbReference>
<feature type="region of interest" description="Disordered" evidence="1">
    <location>
        <begin position="687"/>
        <end position="716"/>
    </location>
</feature>
<feature type="compositionally biased region" description="Polar residues" evidence="1">
    <location>
        <begin position="452"/>
        <end position="461"/>
    </location>
</feature>
<sequence>MRKVLENDEDMGPYFQLGEALWKCGKTSLRDKFPLLYKAAEELDVECFLSENDLALLDRTLTGNMSEEEFKRCKKGLETSIFMNEVAHSKRTFAKLASTGFCVTQRGEIVFAEGTGTVRHEETTVTGKKGETLIKCKSIVKPPEVMIKNRVRKSMDEGQGSIGTTTKTTVSVKVQQQAKLSTEPAKPPTAKKSEDPSSIQMSKVVDVDALVELIEGTHIKTSDPKKAAKKARQKEKKEMERQRQADEEAKEERKKRQEELKQLELERKREAEAKRRLEAEERKRQDEIIRKQKEAAEQKKEEQRRKRDEVERRKADEKKLKKDAKKQRREQRKKELEGPEENDHEVETKTVPNRHEPIAKTEPKKGREDKEAKKAAEIASEKDFGRIKHEKEQRKREEEEARRLEQVQAQERAQANKKNKKKKKKQKHNSESNSQSASDASGQGSQNGSSQTPETSENTTAPAGAPILDLINANNSDAQGKTGDGNNLVTIKKHMDSTVTISMKGKEGEKDLIYTLMNGQVYPTNNDGRIRAEEALPLQNTAFVKPETVRANHIHTPPATISSGCYPYANPVKTMGYPGHSHSVASYPTPVVPDNSGMGEIDLSQLKLPPGITITKVPQHLSGMRGDDMNGIQNAEFQQKPMQSSMNDYARISSMSGMDARYNPNVMVVDSRCSSLESPVIGIRPSDTMYGANGTRPSSEASVTSDRPNSGMDSLGHNGINPYVTRPGFHSNEMLHARVPMSLSSPFASASRNETPSPGWPNDYNPHVNGMPGMIPSTSGVRQDGQGFWSSTPASPVAFPPNSVSEILKAQDQQFKFRGVGYGLVGDGTSPSGYAPDAAMLAHKAAQYKQGVSASVNPASYAVGQPTMNGSSSPRGNPYCNSGGYRDVPIPPQQRTYDQWSPWDPPLETSSPDASASPSSTSQSSPLMKPPQMNGDNGVSWESAHRQAQDKQTGNRTVNPYGPIGSNISRRSSSDASNGISQNGKPPGPPRTNDSAFWSYNRTF</sequence>
<feature type="compositionally biased region" description="Basic and acidic residues" evidence="1">
    <location>
        <begin position="235"/>
        <end position="320"/>
    </location>
</feature>
<feature type="compositionally biased region" description="Basic residues" evidence="1">
    <location>
        <begin position="415"/>
        <end position="427"/>
    </location>
</feature>
<dbReference type="PANTHER" id="PTHR15657:SF1">
    <property type="entry name" value="THYROID TRANSCRIPTION FACTOR 1-ASSOCIATED PROTEIN 26"/>
    <property type="match status" value="1"/>
</dbReference>
<protein>
    <submittedName>
        <fullName evidence="2">Reticulocyte-binding protein 2 a</fullName>
    </submittedName>
</protein>
<dbReference type="CDD" id="cd22265">
    <property type="entry name" value="UDM1_RNF168"/>
    <property type="match status" value="1"/>
</dbReference>
<feature type="compositionally biased region" description="Polar residues" evidence="1">
    <location>
        <begin position="992"/>
        <end position="1004"/>
    </location>
</feature>
<feature type="compositionally biased region" description="Polar residues" evidence="1">
    <location>
        <begin position="695"/>
        <end position="712"/>
    </location>
</feature>
<evidence type="ECO:0000313" key="2">
    <source>
        <dbReference type="EMBL" id="ODM99927.1"/>
    </source>
</evidence>
<name>A0A1D2N3R5_ORCCI</name>
<dbReference type="PANTHER" id="PTHR15657">
    <property type="entry name" value="THYROID TRANSCRIPTION FACTOR 1-ASSOCIATED PROTEIN 26"/>
    <property type="match status" value="1"/>
</dbReference>
<gene>
    <name evidence="2" type="ORF">Ocin01_06749</name>
</gene>
<evidence type="ECO:0000256" key="1">
    <source>
        <dbReference type="SAM" id="MobiDB-lite"/>
    </source>
</evidence>
<dbReference type="STRING" id="48709.A0A1D2N3R5"/>
<dbReference type="GO" id="GO:0005634">
    <property type="term" value="C:nucleus"/>
    <property type="evidence" value="ECO:0007669"/>
    <property type="project" value="TreeGrafter"/>
</dbReference>
<feature type="compositionally biased region" description="Polar residues" evidence="1">
    <location>
        <begin position="866"/>
        <end position="875"/>
    </location>
</feature>
<reference evidence="2 3" key="1">
    <citation type="journal article" date="2016" name="Genome Biol. Evol.">
        <title>Gene Family Evolution Reflects Adaptation to Soil Environmental Stressors in the Genome of the Collembolan Orchesella cincta.</title>
        <authorList>
            <person name="Faddeeva-Vakhrusheva A."/>
            <person name="Derks M.F."/>
            <person name="Anvar S.Y."/>
            <person name="Agamennone V."/>
            <person name="Suring W."/>
            <person name="Smit S."/>
            <person name="van Straalen N.M."/>
            <person name="Roelofs D."/>
        </authorList>
    </citation>
    <scope>NUCLEOTIDE SEQUENCE [LARGE SCALE GENOMIC DNA]</scope>
    <source>
        <tissue evidence="2">Mixed pool</tissue>
    </source>
</reference>
<proteinExistence type="predicted"/>
<organism evidence="2 3">
    <name type="scientific">Orchesella cincta</name>
    <name type="common">Springtail</name>
    <name type="synonym">Podura cincta</name>
    <dbReference type="NCBI Taxonomy" id="48709"/>
    <lineage>
        <taxon>Eukaryota</taxon>
        <taxon>Metazoa</taxon>
        <taxon>Ecdysozoa</taxon>
        <taxon>Arthropoda</taxon>
        <taxon>Hexapoda</taxon>
        <taxon>Collembola</taxon>
        <taxon>Entomobryomorpha</taxon>
        <taxon>Entomobryoidea</taxon>
        <taxon>Orchesellidae</taxon>
        <taxon>Orchesellinae</taxon>
        <taxon>Orchesella</taxon>
    </lineage>
</organism>